<dbReference type="PANTHER" id="PTHR42685:SF21">
    <property type="entry name" value="DEHYDROGENASE (FLAVOPROTEIN)-LIKE PROTEIN"/>
    <property type="match status" value="1"/>
</dbReference>
<accession>A0A497EXX6</accession>
<dbReference type="PANTHER" id="PTHR42685">
    <property type="entry name" value="GERANYLGERANYL DIPHOSPHATE REDUCTASE"/>
    <property type="match status" value="1"/>
</dbReference>
<organism evidence="1 2">
    <name type="scientific">Thermoproteota archaeon</name>
    <dbReference type="NCBI Taxonomy" id="2056631"/>
    <lineage>
        <taxon>Archaea</taxon>
        <taxon>Thermoproteota</taxon>
    </lineage>
</organism>
<comment type="caution">
    <text evidence="1">The sequence shown here is derived from an EMBL/GenBank/DDBJ whole genome shotgun (WGS) entry which is preliminary data.</text>
</comment>
<reference evidence="1 2" key="1">
    <citation type="submission" date="2018-06" db="EMBL/GenBank/DDBJ databases">
        <title>Extensive metabolic versatility and redundancy in microbially diverse, dynamic hydrothermal sediments.</title>
        <authorList>
            <person name="Dombrowski N."/>
            <person name="Teske A."/>
            <person name="Baker B.J."/>
        </authorList>
    </citation>
    <scope>NUCLEOTIDE SEQUENCE [LARGE SCALE GENOMIC DNA]</scope>
    <source>
        <strain evidence="1">B20_G2</strain>
    </source>
</reference>
<dbReference type="AlphaFoldDB" id="A0A497EXX6"/>
<dbReference type="Gene3D" id="3.30.9.10">
    <property type="entry name" value="D-Amino Acid Oxidase, subunit A, domain 2"/>
    <property type="match status" value="1"/>
</dbReference>
<dbReference type="InterPro" id="IPR050407">
    <property type="entry name" value="Geranylgeranyl_reductase"/>
</dbReference>
<dbReference type="SUPFAM" id="SSF51905">
    <property type="entry name" value="FAD/NAD(P)-binding domain"/>
    <property type="match status" value="1"/>
</dbReference>
<sequence>MRGRVLIVGGGFSGLLLASMLGDGAVVFEEHERVGRPEHCAGVVSIRTAKLIGIPQSLIEEKFYEMKIFTKGGMLIWRGNPLAVKVDRVGLEDYLYNECLSSGTLVKLKSRVTRVSEDGFILTRDEKVEGEVVVLAEGAKRFFSRKLKMIQFSDDYYGLQARIKADVQVNSIEVYLDRLAEGFFAWLIPLKDRREAIIGLAAKSSAALRLRLLTFKKILEKRGKIRCSDVKYYFGGTVIRGVVGKVASGKVVGIGDCVQMTKPFSGGGLYPSTLAAIIMAEKLKKLINGELDWRSAISQYRTTMSPLIRGLRASYLAFKLVGLRDYLTIKIMAKGARKLGLQDNVLSSIDYDEHFKSMLHSALNPVKVLQYAGTLLMGLI</sequence>
<protein>
    <recommendedName>
        <fullName evidence="3">NAD(P)/FAD-dependent oxidoreductase</fullName>
    </recommendedName>
</protein>
<dbReference type="Gene3D" id="3.50.50.60">
    <property type="entry name" value="FAD/NAD(P)-binding domain"/>
    <property type="match status" value="1"/>
</dbReference>
<evidence type="ECO:0000313" key="1">
    <source>
        <dbReference type="EMBL" id="RLE52037.1"/>
    </source>
</evidence>
<dbReference type="EMBL" id="QMRA01000136">
    <property type="protein sequence ID" value="RLE52037.1"/>
    <property type="molecule type" value="Genomic_DNA"/>
</dbReference>
<dbReference type="PRINTS" id="PR00420">
    <property type="entry name" value="RNGMNOXGNASE"/>
</dbReference>
<evidence type="ECO:0008006" key="3">
    <source>
        <dbReference type="Google" id="ProtNLM"/>
    </source>
</evidence>
<dbReference type="Proteomes" id="UP000269499">
    <property type="component" value="Unassembled WGS sequence"/>
</dbReference>
<proteinExistence type="predicted"/>
<name>A0A497EXX6_9CREN</name>
<evidence type="ECO:0000313" key="2">
    <source>
        <dbReference type="Proteomes" id="UP000269499"/>
    </source>
</evidence>
<gene>
    <name evidence="1" type="ORF">DRJ26_05140</name>
</gene>
<dbReference type="InterPro" id="IPR036188">
    <property type="entry name" value="FAD/NAD-bd_sf"/>
</dbReference>